<proteinExistence type="inferred from homology"/>
<gene>
    <name evidence="2" type="ORF">CFH80_00080</name>
</gene>
<evidence type="ECO:0000313" key="2">
    <source>
        <dbReference type="EMBL" id="DAB37340.1"/>
    </source>
</evidence>
<dbReference type="InterPro" id="IPR024899">
    <property type="entry name" value="CowN"/>
</dbReference>
<keyword evidence="1" id="KW-0535">Nitrogen fixation</keyword>
<organism evidence="2 3">
    <name type="scientific">Sulfurospirillum cavolei</name>
    <dbReference type="NCBI Taxonomy" id="366522"/>
    <lineage>
        <taxon>Bacteria</taxon>
        <taxon>Pseudomonadati</taxon>
        <taxon>Campylobacterota</taxon>
        <taxon>Epsilonproteobacteria</taxon>
        <taxon>Campylobacterales</taxon>
        <taxon>Sulfurospirillaceae</taxon>
        <taxon>Sulfurospirillum</taxon>
    </lineage>
</organism>
<dbReference type="EMBL" id="DLUG01000004">
    <property type="protein sequence ID" value="DAB37340.1"/>
    <property type="molecule type" value="Genomic_DNA"/>
</dbReference>
<name>A0A2D3WE30_9BACT</name>
<dbReference type="STRING" id="366522.GCA_001548055_02055"/>
<dbReference type="RefSeq" id="WP_039672386.1">
    <property type="nucleotide sequence ID" value="NZ_AP014724.1"/>
</dbReference>
<dbReference type="Proteomes" id="UP000231638">
    <property type="component" value="Unassembled WGS sequence"/>
</dbReference>
<accession>A0A2D3WE30</accession>
<dbReference type="HAMAP" id="MF_02117">
    <property type="entry name" value="CowN"/>
    <property type="match status" value="1"/>
</dbReference>
<dbReference type="NCBIfam" id="NF033689">
    <property type="entry name" value="N2Fix_CO_CowN"/>
    <property type="match status" value="1"/>
</dbReference>
<sequence>MTEEVRDRYVSFHNIDCYENAVFVLDAMYELFALHPEAKNELWVRFETLIPKDYKAVFAKKDSKDILYHICSHVFYLSALFEEYDFEKGIVLMEQAELECC</sequence>
<evidence type="ECO:0000256" key="1">
    <source>
        <dbReference type="ARBA" id="ARBA00023231"/>
    </source>
</evidence>
<reference evidence="2 3" key="1">
    <citation type="journal article" date="2017" name="Front. Microbiol.">
        <title>Comparative Genomic Analysis of the Class Epsilonproteobacteria and Proposed Reclassification to Epsilonbacteraeota (phyl. nov.).</title>
        <authorList>
            <person name="Waite D.W."/>
            <person name="Vanwonterghem I."/>
            <person name="Rinke C."/>
            <person name="Parks D.H."/>
            <person name="Zhang Y."/>
            <person name="Takai K."/>
            <person name="Sievert S.M."/>
            <person name="Simon J."/>
            <person name="Campbell B.J."/>
            <person name="Hanson T.E."/>
            <person name="Woyke T."/>
            <person name="Klotz M.G."/>
            <person name="Hugenholtz P."/>
        </authorList>
    </citation>
    <scope>NUCLEOTIDE SEQUENCE [LARGE SCALE GENOMIC DNA]</scope>
    <source>
        <strain evidence="2">UBA11420</strain>
    </source>
</reference>
<dbReference type="Pfam" id="PF20543">
    <property type="entry name" value="CowN"/>
    <property type="match status" value="1"/>
</dbReference>
<dbReference type="AlphaFoldDB" id="A0A2D3WE30"/>
<protein>
    <submittedName>
        <fullName evidence="2">N(2)-fixation sustaining protein CowN</fullName>
    </submittedName>
</protein>
<evidence type="ECO:0000313" key="3">
    <source>
        <dbReference type="Proteomes" id="UP000231638"/>
    </source>
</evidence>
<dbReference type="GO" id="GO:0009399">
    <property type="term" value="P:nitrogen fixation"/>
    <property type="evidence" value="ECO:0007669"/>
    <property type="project" value="InterPro"/>
</dbReference>
<comment type="caution">
    <text evidence="2">The sequence shown here is derived from an EMBL/GenBank/DDBJ whole genome shotgun (WGS) entry which is preliminary data.</text>
</comment>